<keyword evidence="3" id="KW-0633">Potassium transport</keyword>
<feature type="transmembrane region" description="Helical" evidence="12">
    <location>
        <begin position="12"/>
        <end position="33"/>
    </location>
</feature>
<protein>
    <submittedName>
        <fullName evidence="14">Ion transport 2 domain protein</fullName>
    </submittedName>
</protein>
<evidence type="ECO:0000256" key="7">
    <source>
        <dbReference type="ARBA" id="ARBA00022958"/>
    </source>
</evidence>
<evidence type="ECO:0000313" key="15">
    <source>
        <dbReference type="Proteomes" id="UP000028781"/>
    </source>
</evidence>
<proteinExistence type="predicted"/>
<dbReference type="RefSeq" id="WP_048201456.1">
    <property type="nucleotide sequence ID" value="NZ_CP009149.1"/>
</dbReference>
<evidence type="ECO:0000256" key="10">
    <source>
        <dbReference type="ARBA" id="ARBA00023136"/>
    </source>
</evidence>
<dbReference type="AlphaFoldDB" id="A0A076LFN5"/>
<reference evidence="14 15" key="1">
    <citation type="journal article" date="2015" name="Int. J. Syst. Evol. Microbiol.">
        <title>M ethanocaldococcus bathoardescens sp. nov., a hyperthermophilic methanogen isolated from a volcanically active deep-sea hydrothermal vent.</title>
        <authorList>
            <person name="Stewart L.C."/>
            <person name="Jung J.H."/>
            <person name="Kim Y.T."/>
            <person name="Kwon S.W."/>
            <person name="Park C.S."/>
            <person name="Holden J.F."/>
        </authorList>
    </citation>
    <scope>NUCLEOTIDE SEQUENCE [LARGE SCALE GENOMIC DNA]</scope>
    <source>
        <strain evidence="14 15">JH146</strain>
    </source>
</reference>
<evidence type="ECO:0000256" key="3">
    <source>
        <dbReference type="ARBA" id="ARBA00022538"/>
    </source>
</evidence>
<evidence type="ECO:0000256" key="11">
    <source>
        <dbReference type="ARBA" id="ARBA00023303"/>
    </source>
</evidence>
<dbReference type="EMBL" id="CP009149">
    <property type="protein sequence ID" value="AIJ05268.1"/>
    <property type="molecule type" value="Genomic_DNA"/>
</dbReference>
<keyword evidence="2" id="KW-0813">Transport</keyword>
<keyword evidence="8 12" id="KW-1133">Transmembrane helix</keyword>
<evidence type="ECO:0000256" key="2">
    <source>
        <dbReference type="ARBA" id="ARBA00022448"/>
    </source>
</evidence>
<dbReference type="OrthoDB" id="56871at2157"/>
<evidence type="ECO:0000256" key="1">
    <source>
        <dbReference type="ARBA" id="ARBA00004141"/>
    </source>
</evidence>
<evidence type="ECO:0000256" key="9">
    <source>
        <dbReference type="ARBA" id="ARBA00023065"/>
    </source>
</evidence>
<comment type="subcellular location">
    <subcellularLocation>
        <location evidence="1">Membrane</location>
        <topology evidence="1">Multi-pass membrane protein</topology>
    </subcellularLocation>
</comment>
<evidence type="ECO:0000313" key="14">
    <source>
        <dbReference type="EMBL" id="AIJ05268.1"/>
    </source>
</evidence>
<evidence type="ECO:0000256" key="5">
    <source>
        <dbReference type="ARBA" id="ARBA00022826"/>
    </source>
</evidence>
<feature type="transmembrane region" description="Helical" evidence="12">
    <location>
        <begin position="39"/>
        <end position="60"/>
    </location>
</feature>
<dbReference type="STRING" id="1301915.JH146_0418"/>
<feature type="transmembrane region" description="Helical" evidence="12">
    <location>
        <begin position="72"/>
        <end position="92"/>
    </location>
</feature>
<evidence type="ECO:0000256" key="6">
    <source>
        <dbReference type="ARBA" id="ARBA00022882"/>
    </source>
</evidence>
<evidence type="ECO:0000256" key="8">
    <source>
        <dbReference type="ARBA" id="ARBA00022989"/>
    </source>
</evidence>
<dbReference type="Proteomes" id="UP000028781">
    <property type="component" value="Chromosome"/>
</dbReference>
<keyword evidence="5" id="KW-0631">Potassium channel</keyword>
<sequence>MNLKDKKLRKIIEILSLIFTFEIVISFILSTYNPPYQDLLIRLDYISIMFFTFEFIYNFYYAKDKAKFFKDVYNIVDAIVVIAFLLYSLEIFYSKAFLGLRAINILRILVLLRIIKLRRLEENPALINFLTLLIICFISSCLIWVAEAGVNPAINNFFDAFYFTTISITTVGYGDITPKTDAGKLIIIFSVLFFISGLIASLQKVLKGD</sequence>
<accession>A0A076LFN5</accession>
<keyword evidence="4 12" id="KW-0812">Transmembrane</keyword>
<keyword evidence="11" id="KW-0407">Ion channel</keyword>
<dbReference type="SUPFAM" id="SSF81324">
    <property type="entry name" value="Voltage-gated potassium channels"/>
    <property type="match status" value="1"/>
</dbReference>
<organism evidence="14 15">
    <name type="scientific">Methanocaldococcus bathoardescens</name>
    <dbReference type="NCBI Taxonomy" id="1301915"/>
    <lineage>
        <taxon>Archaea</taxon>
        <taxon>Methanobacteriati</taxon>
        <taxon>Methanobacteriota</taxon>
        <taxon>Methanomada group</taxon>
        <taxon>Methanococci</taxon>
        <taxon>Methanococcales</taxon>
        <taxon>Methanocaldococcaceae</taxon>
        <taxon>Methanocaldococcus</taxon>
    </lineage>
</organism>
<keyword evidence="10 12" id="KW-0472">Membrane</keyword>
<feature type="transmembrane region" description="Helical" evidence="12">
    <location>
        <begin position="127"/>
        <end position="146"/>
    </location>
</feature>
<keyword evidence="9" id="KW-0406">Ion transport</keyword>
<keyword evidence="15" id="KW-1185">Reference proteome</keyword>
<dbReference type="Pfam" id="PF00520">
    <property type="entry name" value="Ion_trans"/>
    <property type="match status" value="1"/>
</dbReference>
<dbReference type="GO" id="GO:0008076">
    <property type="term" value="C:voltage-gated potassium channel complex"/>
    <property type="evidence" value="ECO:0007669"/>
    <property type="project" value="InterPro"/>
</dbReference>
<feature type="domain" description="Ion transport" evidence="13">
    <location>
        <begin position="10"/>
        <end position="199"/>
    </location>
</feature>
<feature type="transmembrane region" description="Helical" evidence="12">
    <location>
        <begin position="98"/>
        <end position="115"/>
    </location>
</feature>
<evidence type="ECO:0000256" key="4">
    <source>
        <dbReference type="ARBA" id="ARBA00022692"/>
    </source>
</evidence>
<dbReference type="InterPro" id="IPR028325">
    <property type="entry name" value="VG_K_chnl"/>
</dbReference>
<dbReference type="NCBIfam" id="NF040645">
    <property type="entry name" value="K_channel_Meth"/>
    <property type="match status" value="1"/>
</dbReference>
<dbReference type="PANTHER" id="PTHR11537:SF254">
    <property type="entry name" value="POTASSIUM VOLTAGE-GATED CHANNEL PROTEIN SHAB"/>
    <property type="match status" value="1"/>
</dbReference>
<dbReference type="KEGG" id="mjh:JH146_0418"/>
<evidence type="ECO:0000259" key="13">
    <source>
        <dbReference type="Pfam" id="PF00520"/>
    </source>
</evidence>
<dbReference type="PRINTS" id="PR00169">
    <property type="entry name" value="KCHANNEL"/>
</dbReference>
<name>A0A076LFN5_9EURY</name>
<evidence type="ECO:0000256" key="12">
    <source>
        <dbReference type="SAM" id="Phobius"/>
    </source>
</evidence>
<dbReference type="Gene3D" id="1.20.120.350">
    <property type="entry name" value="Voltage-gated potassium channels. Chain C"/>
    <property type="match status" value="1"/>
</dbReference>
<gene>
    <name evidence="14" type="ORF">JH146_0418</name>
</gene>
<keyword evidence="6" id="KW-0851">Voltage-gated channel</keyword>
<dbReference type="HOGENOM" id="CLU_1313152_0_0_2"/>
<feature type="transmembrane region" description="Helical" evidence="12">
    <location>
        <begin position="185"/>
        <end position="206"/>
    </location>
</feature>
<dbReference type="GeneID" id="24891015"/>
<keyword evidence="7" id="KW-0630">Potassium</keyword>
<dbReference type="InterPro" id="IPR005821">
    <property type="entry name" value="Ion_trans_dom"/>
</dbReference>
<dbReference type="PANTHER" id="PTHR11537">
    <property type="entry name" value="VOLTAGE-GATED POTASSIUM CHANNEL"/>
    <property type="match status" value="1"/>
</dbReference>
<dbReference type="Gene3D" id="1.10.287.70">
    <property type="match status" value="1"/>
</dbReference>
<dbReference type="InterPro" id="IPR027359">
    <property type="entry name" value="Volt_channel_dom_sf"/>
</dbReference>
<dbReference type="InterPro" id="IPR053681">
    <property type="entry name" value="Hyp-activated_K+_channel"/>
</dbReference>
<dbReference type="GO" id="GO:0001508">
    <property type="term" value="P:action potential"/>
    <property type="evidence" value="ECO:0007669"/>
    <property type="project" value="TreeGrafter"/>
</dbReference>
<dbReference type="GO" id="GO:0005249">
    <property type="term" value="F:voltage-gated potassium channel activity"/>
    <property type="evidence" value="ECO:0007669"/>
    <property type="project" value="InterPro"/>
</dbReference>